<gene>
    <name evidence="1" type="ORF">CBO05P1_036</name>
</gene>
<protein>
    <submittedName>
        <fullName evidence="1">Signal recognition particle-like (SRP) GTPase</fullName>
    </submittedName>
</protein>
<name>A0A060N5E1_CLOBO</name>
<accession>A0A060N5E1</accession>
<proteinExistence type="predicted"/>
<evidence type="ECO:0000313" key="1">
    <source>
        <dbReference type="EMBL" id="BAO04755.1"/>
    </source>
</evidence>
<reference evidence="1" key="1">
    <citation type="submission" date="2013-10" db="EMBL/GenBank/DDBJ databases">
        <title>Draft genome sequence of Clostridium botulinum type B strain Osaka05.</title>
        <authorList>
            <person name="Sakaguchi Y."/>
            <person name="Hosomi K."/>
            <person name="Uchiyama J."/>
            <person name="Ogura Y."/>
            <person name="Sakaguchi M."/>
            <person name="Kohda T."/>
            <person name="Mukamoto M."/>
            <person name="Misawa N."/>
            <person name="Matsuzaki S."/>
            <person name="Hayashi T."/>
            <person name="Kozaki S."/>
        </authorList>
    </citation>
    <scope>NUCLEOTIDE SEQUENCE</scope>
    <source>
        <strain evidence="1">Osaka05</strain>
    </source>
</reference>
<dbReference type="AlphaFoldDB" id="A0A060N5E1"/>
<organism evidence="1">
    <name type="scientific">Clostridium botulinum B str. Osaka05</name>
    <dbReference type="NCBI Taxonomy" id="1407017"/>
    <lineage>
        <taxon>Bacteria</taxon>
        <taxon>Bacillati</taxon>
        <taxon>Bacillota</taxon>
        <taxon>Clostridia</taxon>
        <taxon>Eubacteriales</taxon>
        <taxon>Clostridiaceae</taxon>
        <taxon>Clostridium</taxon>
    </lineage>
</organism>
<sequence>MNFLDEIIQGIAKEYEKEKNKDQNYYGDKIPSNITKIWSDVEDMLEKNNNISTKEKEDSKSNKINKDRVATDSMAKDLNKGDLVKIINGNYRALSYKVFRFLDYVKTMDKVLIQTDEFNRLYVNPEDIELVRKKVTKSDLRYSERLYDIASVVIIDDVIVKNRVDNNLNLVVQTKDKIKIYCSDKTKITMYRDIINNLNHQSRENIKIIKC</sequence>
<dbReference type="EMBL" id="BA000058">
    <property type="protein sequence ID" value="BAO04755.1"/>
    <property type="molecule type" value="Genomic_DNA"/>
</dbReference>
<dbReference type="HOGENOM" id="CLU_1303117_0_0_9"/>
<dbReference type="Proteomes" id="UP000054164">
    <property type="component" value="Unassembled WGS sequence"/>
</dbReference>
<dbReference type="RefSeq" id="WP_030031794.1">
    <property type="nucleotide sequence ID" value="NZ_BA000058.1"/>
</dbReference>